<dbReference type="EMBL" id="JAHUTJ010003909">
    <property type="protein sequence ID" value="MED6265767.1"/>
    <property type="molecule type" value="Genomic_DNA"/>
</dbReference>
<protein>
    <submittedName>
        <fullName evidence="1">Uncharacterized protein</fullName>
    </submittedName>
</protein>
<sequence length="67" mass="8238">MCSLSYFRLENWLRVLDEITKGATTKLEKEAKRREEAAALAPKERTKKLRYKARLNYLPFWHYVYWR</sequence>
<keyword evidence="2" id="KW-1185">Reference proteome</keyword>
<gene>
    <name evidence="1" type="ORF">CHARACLAT_028786</name>
</gene>
<organism evidence="1 2">
    <name type="scientific">Characodon lateralis</name>
    <dbReference type="NCBI Taxonomy" id="208331"/>
    <lineage>
        <taxon>Eukaryota</taxon>
        <taxon>Metazoa</taxon>
        <taxon>Chordata</taxon>
        <taxon>Craniata</taxon>
        <taxon>Vertebrata</taxon>
        <taxon>Euteleostomi</taxon>
        <taxon>Actinopterygii</taxon>
        <taxon>Neopterygii</taxon>
        <taxon>Teleostei</taxon>
        <taxon>Neoteleostei</taxon>
        <taxon>Acanthomorphata</taxon>
        <taxon>Ovalentaria</taxon>
        <taxon>Atherinomorphae</taxon>
        <taxon>Cyprinodontiformes</taxon>
        <taxon>Goodeidae</taxon>
        <taxon>Characodon</taxon>
    </lineage>
</organism>
<name>A0ABU7CS54_9TELE</name>
<evidence type="ECO:0000313" key="2">
    <source>
        <dbReference type="Proteomes" id="UP001352852"/>
    </source>
</evidence>
<evidence type="ECO:0000313" key="1">
    <source>
        <dbReference type="EMBL" id="MED6265767.1"/>
    </source>
</evidence>
<dbReference type="Proteomes" id="UP001352852">
    <property type="component" value="Unassembled WGS sequence"/>
</dbReference>
<reference evidence="1 2" key="1">
    <citation type="submission" date="2021-06" db="EMBL/GenBank/DDBJ databases">
        <authorList>
            <person name="Palmer J.M."/>
        </authorList>
    </citation>
    <scope>NUCLEOTIDE SEQUENCE [LARGE SCALE GENOMIC DNA]</scope>
    <source>
        <strain evidence="1 2">CL_MEX2019</strain>
        <tissue evidence="1">Muscle</tissue>
    </source>
</reference>
<proteinExistence type="predicted"/>
<accession>A0ABU7CS54</accession>
<comment type="caution">
    <text evidence="1">The sequence shown here is derived from an EMBL/GenBank/DDBJ whole genome shotgun (WGS) entry which is preliminary data.</text>
</comment>